<keyword evidence="1" id="KW-0812">Transmembrane</keyword>
<evidence type="ECO:0008006" key="3">
    <source>
        <dbReference type="Google" id="ProtNLM"/>
    </source>
</evidence>
<keyword evidence="1" id="KW-1133">Transmembrane helix</keyword>
<feature type="transmembrane region" description="Helical" evidence="1">
    <location>
        <begin position="6"/>
        <end position="25"/>
    </location>
</feature>
<reference evidence="2" key="1">
    <citation type="journal article" date="2021" name="Proc. Natl. Acad. Sci. U.S.A.">
        <title>A Catalog of Tens of Thousands of Viruses from Human Metagenomes Reveals Hidden Associations with Chronic Diseases.</title>
        <authorList>
            <person name="Tisza M.J."/>
            <person name="Buck C.B."/>
        </authorList>
    </citation>
    <scope>NUCLEOTIDE SEQUENCE</scope>
    <source>
        <strain evidence="2">CtiJm4</strain>
    </source>
</reference>
<dbReference type="EMBL" id="BK032724">
    <property type="protein sequence ID" value="DAF56913.1"/>
    <property type="molecule type" value="Genomic_DNA"/>
</dbReference>
<proteinExistence type="predicted"/>
<name>A0A8S5T0X1_9CAUD</name>
<sequence length="110" mass="12669">MVFKMIRVYVILSYVVIAVLGFLGLRHINDLDNTIKLQKLEIESAKEAQNVLIETYDQEIKDLTESAKERKVVVKEIVKTVKGTKDEECLNRNIPTIIIDKLHKQSSDKK</sequence>
<organism evidence="2">
    <name type="scientific">Siphoviridae sp. ctiJm4</name>
    <dbReference type="NCBI Taxonomy" id="2827916"/>
    <lineage>
        <taxon>Viruses</taxon>
        <taxon>Duplodnaviria</taxon>
        <taxon>Heunggongvirae</taxon>
        <taxon>Uroviricota</taxon>
        <taxon>Caudoviricetes</taxon>
    </lineage>
</organism>
<protein>
    <recommendedName>
        <fullName evidence="3">DUF2570 domain-containing protein</fullName>
    </recommendedName>
</protein>
<evidence type="ECO:0000256" key="1">
    <source>
        <dbReference type="SAM" id="Phobius"/>
    </source>
</evidence>
<evidence type="ECO:0000313" key="2">
    <source>
        <dbReference type="EMBL" id="DAF56913.1"/>
    </source>
</evidence>
<keyword evidence="1" id="KW-0472">Membrane</keyword>
<accession>A0A8S5T0X1</accession>